<dbReference type="EMBL" id="JACRSP010000004">
    <property type="protein sequence ID" value="MBC8536892.1"/>
    <property type="molecule type" value="Genomic_DNA"/>
</dbReference>
<keyword evidence="1" id="KW-1133">Transmembrane helix</keyword>
<evidence type="ECO:0000256" key="1">
    <source>
        <dbReference type="SAM" id="Phobius"/>
    </source>
</evidence>
<dbReference type="AlphaFoldDB" id="A0A926DFH3"/>
<feature type="transmembrane region" description="Helical" evidence="1">
    <location>
        <begin position="279"/>
        <end position="300"/>
    </location>
</feature>
<accession>A0A926DFH3</accession>
<dbReference type="Proteomes" id="UP000620366">
    <property type="component" value="Unassembled WGS sequence"/>
</dbReference>
<reference evidence="2" key="1">
    <citation type="submission" date="2020-08" db="EMBL/GenBank/DDBJ databases">
        <title>Genome public.</title>
        <authorList>
            <person name="Liu C."/>
            <person name="Sun Q."/>
        </authorList>
    </citation>
    <scope>NUCLEOTIDE SEQUENCE</scope>
    <source>
        <strain evidence="2">BX7</strain>
    </source>
</reference>
<organism evidence="2 3">
    <name type="scientific">Feifania hominis</name>
    <dbReference type="NCBI Taxonomy" id="2763660"/>
    <lineage>
        <taxon>Bacteria</taxon>
        <taxon>Bacillati</taxon>
        <taxon>Bacillota</taxon>
        <taxon>Clostridia</taxon>
        <taxon>Eubacteriales</taxon>
        <taxon>Feifaniaceae</taxon>
        <taxon>Feifania</taxon>
    </lineage>
</organism>
<evidence type="ECO:0000313" key="2">
    <source>
        <dbReference type="EMBL" id="MBC8536892.1"/>
    </source>
</evidence>
<dbReference type="RefSeq" id="WP_249300917.1">
    <property type="nucleotide sequence ID" value="NZ_JACRSP010000004.1"/>
</dbReference>
<keyword evidence="3" id="KW-1185">Reference proteome</keyword>
<sequence length="524" mass="56059">MDETNKSMDAMLAKLEKFEQKLQLVADGFSRLDEASGKVANLNAQFTSGDPGQWGKSIADGTQLATDGLSTLAQSIGAADIASKIEAFGNSAQNACGKVETLAKIGGQMSELGALFESGEMSQWGKGINDGAKLALEGLKTVSDAFGGDELASQVEEFGNSSSALFDDLGKLSEIGGSFATLGEQFQSANIGDWVVGVQQGIGLAKDSFSTLTDAFENGKGVYDSTKELIGGLATAFQNTELYQKLATAATTIWNGVSGIAATVTTALGAAFQFLTSPITLIVLGIAALVAVIVLVVKYWDEIKAAAVACWEKVKEIWGVVAQWFHDTIVEPIKEFFSGLWTGITDWATGAWNNIVDVWKKIAGWFQETVIDPVKNAFRGAMNFLISIAEGFVNGFISGINFIIRGLNKISFSIPDWVPLIGGNRFGFNLNEVARIEIPRLASGAVIQPNREFIAVLGDQRSGRNIETPEGLLRQIMQEELLSGRSAQDVNVNVYLDGKQITAAVEKRQRERGATIMTGGVYFA</sequence>
<comment type="caution">
    <text evidence="2">The sequence shown here is derived from an EMBL/GenBank/DDBJ whole genome shotgun (WGS) entry which is preliminary data.</text>
</comment>
<protein>
    <submittedName>
        <fullName evidence="2">Uncharacterized protein</fullName>
    </submittedName>
</protein>
<keyword evidence="1" id="KW-0472">Membrane</keyword>
<name>A0A926DFH3_9FIRM</name>
<proteinExistence type="predicted"/>
<keyword evidence="1" id="KW-0812">Transmembrane</keyword>
<gene>
    <name evidence="2" type="ORF">H8695_09350</name>
</gene>
<feature type="transmembrane region" description="Helical" evidence="1">
    <location>
        <begin position="253"/>
        <end position="272"/>
    </location>
</feature>
<evidence type="ECO:0000313" key="3">
    <source>
        <dbReference type="Proteomes" id="UP000620366"/>
    </source>
</evidence>